<dbReference type="SMART" id="SM00066">
    <property type="entry name" value="GAL4"/>
    <property type="match status" value="1"/>
</dbReference>
<evidence type="ECO:0000256" key="4">
    <source>
        <dbReference type="ARBA" id="ARBA00023163"/>
    </source>
</evidence>
<dbReference type="AlphaFoldDB" id="A0A1L0BDX6"/>
<evidence type="ECO:0000256" key="7">
    <source>
        <dbReference type="SAM" id="Phobius"/>
    </source>
</evidence>
<dbReference type="GO" id="GO:0008270">
    <property type="term" value="F:zinc ion binding"/>
    <property type="evidence" value="ECO:0007669"/>
    <property type="project" value="InterPro"/>
</dbReference>
<dbReference type="InterPro" id="IPR036864">
    <property type="entry name" value="Zn2-C6_fun-type_DNA-bd_sf"/>
</dbReference>
<reference evidence="9 10" key="1">
    <citation type="submission" date="2016-10" db="EMBL/GenBank/DDBJ databases">
        <authorList>
            <person name="de Groot N.N."/>
        </authorList>
    </citation>
    <scope>NUCLEOTIDE SEQUENCE [LARGE SCALE GENOMIC DNA]</scope>
    <source>
        <strain evidence="9 10">PYCC 4715</strain>
    </source>
</reference>
<protein>
    <submittedName>
        <fullName evidence="9">CIC11C00000004767</fullName>
    </submittedName>
</protein>
<sequence length="705" mass="80485">MSDTNEDTRAEERKYSKACNSCKEKKRRCDRATPKCGYCERHSLPCEFRTLKKPGLRTGYGSAMLDKLDSMENNIQDNHDSSIAELHGIYDFLKQIDSKVLGMMTRGEDSHRQLLSIENLTNGSKDDPAMFHDSSNGSYTDHMVFNGNGSMHHKETPQWPLPQANIIRQLVDIYFEKIYPGFRVLHPTSRKEIFETVDRIHELSDPTNVPPQILGVILCSLRFAGDLLLHDEVDKLLAFCRTTILSQCIGFALIEQLQAMALLAYDSYGRSNNPVTWSYISLISNAVIHLNLTKEPVERIEFRGQPNAMRTKKAKIISPQSVANLKAPSTSFDEECRRNLFWEIFLLDCLSSVSNSLPCKIIENDINRLVPVRLDIWGTPGSAFSKSVSTFSEDQTLDSSSYLVEVVRKLRKIHTFLREPFDINNFKEVLAWQMQLSEIDGELIKWKESIPYEYQQFLDDQSTAFTQKLTVKDVLFFSIYHMTVIRLNSSVAYQNFDSNFFILSSTAKEKCIQSANFLASFSSKLPLYLDHLNGDIYLLCGPFFAFALWVAARLLFVDALRSGEDFKPEFDQLVSALSITGTLWESATRYSDILSFLKSEEIENRAKGLSLLAGSNSLHDVDDSESNDSEDTNKRTHHSKSARMFADMRFNAYSLDVSLSKKIDQYKKNGEELSPNNKTDFTNLLEWFKIPISMENSPFLHKMDV</sequence>
<dbReference type="PROSITE" id="PS50048">
    <property type="entry name" value="ZN2_CY6_FUNGAL_2"/>
    <property type="match status" value="1"/>
</dbReference>
<evidence type="ECO:0000256" key="3">
    <source>
        <dbReference type="ARBA" id="ARBA00023015"/>
    </source>
</evidence>
<evidence type="ECO:0000256" key="5">
    <source>
        <dbReference type="ARBA" id="ARBA00023242"/>
    </source>
</evidence>
<dbReference type="InterPro" id="IPR007219">
    <property type="entry name" value="XnlR_reg_dom"/>
</dbReference>
<feature type="transmembrane region" description="Helical" evidence="7">
    <location>
        <begin position="536"/>
        <end position="556"/>
    </location>
</feature>
<keyword evidence="2" id="KW-0479">Metal-binding</keyword>
<dbReference type="InterPro" id="IPR050815">
    <property type="entry name" value="TF_fung"/>
</dbReference>
<gene>
    <name evidence="9" type="ORF">SAMEA4029009_CIC11G00000004767</name>
</gene>
<dbReference type="SUPFAM" id="SSF57701">
    <property type="entry name" value="Zn2/Cys6 DNA-binding domain"/>
    <property type="match status" value="1"/>
</dbReference>
<keyword evidence="7" id="KW-0812">Transmembrane</keyword>
<dbReference type="GO" id="GO:0003677">
    <property type="term" value="F:DNA binding"/>
    <property type="evidence" value="ECO:0007669"/>
    <property type="project" value="InterPro"/>
</dbReference>
<evidence type="ECO:0000259" key="8">
    <source>
        <dbReference type="PROSITE" id="PS50048"/>
    </source>
</evidence>
<dbReference type="CDD" id="cd00067">
    <property type="entry name" value="GAL4"/>
    <property type="match status" value="1"/>
</dbReference>
<feature type="region of interest" description="Disordered" evidence="6">
    <location>
        <begin position="618"/>
        <end position="639"/>
    </location>
</feature>
<keyword evidence="7" id="KW-1133">Transmembrane helix</keyword>
<dbReference type="GO" id="GO:0000981">
    <property type="term" value="F:DNA-binding transcription factor activity, RNA polymerase II-specific"/>
    <property type="evidence" value="ECO:0007669"/>
    <property type="project" value="InterPro"/>
</dbReference>
<evidence type="ECO:0000313" key="10">
    <source>
        <dbReference type="Proteomes" id="UP000182259"/>
    </source>
</evidence>
<dbReference type="GO" id="GO:0005634">
    <property type="term" value="C:nucleus"/>
    <property type="evidence" value="ECO:0007669"/>
    <property type="project" value="UniProtKB-SubCell"/>
</dbReference>
<evidence type="ECO:0000256" key="1">
    <source>
        <dbReference type="ARBA" id="ARBA00004123"/>
    </source>
</evidence>
<keyword evidence="5" id="KW-0539">Nucleus</keyword>
<organism evidence="9 10">
    <name type="scientific">Sungouiella intermedia</name>
    <dbReference type="NCBI Taxonomy" id="45354"/>
    <lineage>
        <taxon>Eukaryota</taxon>
        <taxon>Fungi</taxon>
        <taxon>Dikarya</taxon>
        <taxon>Ascomycota</taxon>
        <taxon>Saccharomycotina</taxon>
        <taxon>Pichiomycetes</taxon>
        <taxon>Metschnikowiaceae</taxon>
        <taxon>Sungouiella</taxon>
    </lineage>
</organism>
<dbReference type="InterPro" id="IPR001138">
    <property type="entry name" value="Zn2Cys6_DnaBD"/>
</dbReference>
<comment type="subcellular location">
    <subcellularLocation>
        <location evidence="1">Nucleus</location>
    </subcellularLocation>
</comment>
<dbReference type="EMBL" id="LT635764">
    <property type="protein sequence ID" value="SGZ49617.1"/>
    <property type="molecule type" value="Genomic_DNA"/>
</dbReference>
<keyword evidence="3" id="KW-0805">Transcription regulation</keyword>
<dbReference type="CDD" id="cd12148">
    <property type="entry name" value="fungal_TF_MHR"/>
    <property type="match status" value="1"/>
</dbReference>
<evidence type="ECO:0000256" key="2">
    <source>
        <dbReference type="ARBA" id="ARBA00022723"/>
    </source>
</evidence>
<evidence type="ECO:0000313" key="9">
    <source>
        <dbReference type="EMBL" id="SGZ49617.1"/>
    </source>
</evidence>
<evidence type="ECO:0000256" key="6">
    <source>
        <dbReference type="SAM" id="MobiDB-lite"/>
    </source>
</evidence>
<dbReference type="Pfam" id="PF04082">
    <property type="entry name" value="Fungal_trans"/>
    <property type="match status" value="1"/>
</dbReference>
<dbReference type="GO" id="GO:0006351">
    <property type="term" value="P:DNA-templated transcription"/>
    <property type="evidence" value="ECO:0007669"/>
    <property type="project" value="InterPro"/>
</dbReference>
<dbReference type="Proteomes" id="UP000182259">
    <property type="component" value="Chromosome I"/>
</dbReference>
<keyword evidence="4" id="KW-0804">Transcription</keyword>
<dbReference type="Pfam" id="PF00172">
    <property type="entry name" value="Zn_clus"/>
    <property type="match status" value="1"/>
</dbReference>
<dbReference type="Gene3D" id="4.10.240.10">
    <property type="entry name" value="Zn(2)-C6 fungal-type DNA-binding domain"/>
    <property type="match status" value="1"/>
</dbReference>
<feature type="domain" description="Zn(2)-C6 fungal-type" evidence="8">
    <location>
        <begin position="18"/>
        <end position="48"/>
    </location>
</feature>
<proteinExistence type="predicted"/>
<accession>A0A1L0BDX6</accession>
<dbReference type="PROSITE" id="PS00463">
    <property type="entry name" value="ZN2_CY6_FUNGAL_1"/>
    <property type="match status" value="1"/>
</dbReference>
<name>A0A1L0BDX6_9ASCO</name>
<dbReference type="PANTHER" id="PTHR47338:SF20">
    <property type="entry name" value="ZN(II)2CYS6 TRANSCRIPTION FACTOR (EUROFUNG)"/>
    <property type="match status" value="1"/>
</dbReference>
<dbReference type="PANTHER" id="PTHR47338">
    <property type="entry name" value="ZN(II)2CYS6 TRANSCRIPTION FACTOR (EUROFUNG)-RELATED"/>
    <property type="match status" value="1"/>
</dbReference>
<keyword evidence="7" id="KW-0472">Membrane</keyword>